<dbReference type="EMBL" id="JBHRZG010000002">
    <property type="protein sequence ID" value="MFC3831767.1"/>
    <property type="molecule type" value="Genomic_DNA"/>
</dbReference>
<dbReference type="CDD" id="cd02440">
    <property type="entry name" value="AdoMet_MTases"/>
    <property type="match status" value="1"/>
</dbReference>
<keyword evidence="2" id="KW-0808">Transferase</keyword>
<dbReference type="RefSeq" id="WP_322473842.1">
    <property type="nucleotide sequence ID" value="NZ_JBHRZG010000002.1"/>
</dbReference>
<evidence type="ECO:0000313" key="2">
    <source>
        <dbReference type="EMBL" id="MFC3831767.1"/>
    </source>
</evidence>
<gene>
    <name evidence="2" type="ORF">ACFOSB_02680</name>
</gene>
<keyword evidence="3" id="KW-1185">Reference proteome</keyword>
<comment type="caution">
    <text evidence="2">The sequence shown here is derived from an EMBL/GenBank/DDBJ whole genome shotgun (WGS) entry which is preliminary data.</text>
</comment>
<dbReference type="InterPro" id="IPR029063">
    <property type="entry name" value="SAM-dependent_MTases_sf"/>
</dbReference>
<name>A0ABV7Z304_9DEIO</name>
<dbReference type="GO" id="GO:0061542">
    <property type="term" value="F:3-demethylubiquinol 3-O-methyltransferase activity"/>
    <property type="evidence" value="ECO:0007669"/>
    <property type="project" value="UniProtKB-EC"/>
</dbReference>
<reference evidence="3" key="1">
    <citation type="journal article" date="2019" name="Int. J. Syst. Evol. Microbiol.">
        <title>The Global Catalogue of Microorganisms (GCM) 10K type strain sequencing project: providing services to taxonomists for standard genome sequencing and annotation.</title>
        <authorList>
            <consortium name="The Broad Institute Genomics Platform"/>
            <consortium name="The Broad Institute Genome Sequencing Center for Infectious Disease"/>
            <person name="Wu L."/>
            <person name="Ma J."/>
        </authorList>
    </citation>
    <scope>NUCLEOTIDE SEQUENCE [LARGE SCALE GENOMIC DNA]</scope>
    <source>
        <strain evidence="3">CCTCC AB 2017081</strain>
    </source>
</reference>
<dbReference type="EC" id="2.1.1.222" evidence="2"/>
<keyword evidence="2" id="KW-0489">Methyltransferase</keyword>
<feature type="domain" description="Methyltransferase type 12" evidence="1">
    <location>
        <begin position="137"/>
        <end position="231"/>
    </location>
</feature>
<dbReference type="Proteomes" id="UP001595803">
    <property type="component" value="Unassembled WGS sequence"/>
</dbReference>
<dbReference type="GO" id="GO:0032259">
    <property type="term" value="P:methylation"/>
    <property type="evidence" value="ECO:0007669"/>
    <property type="project" value="UniProtKB-KW"/>
</dbReference>
<evidence type="ECO:0000313" key="3">
    <source>
        <dbReference type="Proteomes" id="UP001595803"/>
    </source>
</evidence>
<dbReference type="GO" id="GO:0102208">
    <property type="term" value="F:2-polyprenyl-6-hydroxyphenol methylase activity"/>
    <property type="evidence" value="ECO:0007669"/>
    <property type="project" value="UniProtKB-EC"/>
</dbReference>
<dbReference type="EC" id="2.1.1.64" evidence="2"/>
<dbReference type="Gene3D" id="3.40.50.150">
    <property type="entry name" value="Vaccinia Virus protein VP39"/>
    <property type="match status" value="1"/>
</dbReference>
<proteinExistence type="predicted"/>
<sequence length="306" mass="33459">MPDDLAFRLEPLSTIIPALRRALWERGEVTFTVPDPDAGLGLYAGEMTPHGIHRPWAVWTEMADLLGAHLLTPERAAPGHVRVRLRTWAARPEPDAAGYGAGGDWARVDKLEDPTFLLSFVEALRRVNPPPGGRVLVLGVNRGRELDALPLAFPERVFEVHGVDLDASALELARARHPDATFHTLDVTTLPRPELGTFDVVIALSLLQSPGIRQDVLLAALRRHHLTPTGGLILGYPNARYRDGTLSPGARVRNFARPDHSLLMADVTGARRGLHGRGFKVFVTGRHEILVTAIPAGTTTPRNLEL</sequence>
<evidence type="ECO:0000259" key="1">
    <source>
        <dbReference type="Pfam" id="PF08242"/>
    </source>
</evidence>
<accession>A0ABV7Z304</accession>
<dbReference type="InterPro" id="IPR013217">
    <property type="entry name" value="Methyltransf_12"/>
</dbReference>
<dbReference type="SUPFAM" id="SSF53335">
    <property type="entry name" value="S-adenosyl-L-methionine-dependent methyltransferases"/>
    <property type="match status" value="1"/>
</dbReference>
<organism evidence="2 3">
    <name type="scientific">Deinococcus rufus</name>
    <dbReference type="NCBI Taxonomy" id="2136097"/>
    <lineage>
        <taxon>Bacteria</taxon>
        <taxon>Thermotogati</taxon>
        <taxon>Deinococcota</taxon>
        <taxon>Deinococci</taxon>
        <taxon>Deinococcales</taxon>
        <taxon>Deinococcaceae</taxon>
        <taxon>Deinococcus</taxon>
    </lineage>
</organism>
<protein>
    <submittedName>
        <fullName evidence="2">Class I SAM-dependent methyltransferase</fullName>
        <ecNumber evidence="2">2.1.1.222</ecNumber>
        <ecNumber evidence="2">2.1.1.64</ecNumber>
    </submittedName>
</protein>
<dbReference type="Pfam" id="PF08242">
    <property type="entry name" value="Methyltransf_12"/>
    <property type="match status" value="1"/>
</dbReference>